<comment type="caution">
    <text evidence="6">The sequence shown here is derived from an EMBL/GenBank/DDBJ whole genome shotgun (WGS) entry which is preliminary data.</text>
</comment>
<keyword evidence="2 6" id="KW-0808">Transferase</keyword>
<dbReference type="PANTHER" id="PTHR43464:SF19">
    <property type="entry name" value="UBIQUINONE BIOSYNTHESIS O-METHYLTRANSFERASE, MITOCHONDRIAL"/>
    <property type="match status" value="1"/>
</dbReference>
<dbReference type="Gene3D" id="3.40.50.150">
    <property type="entry name" value="Vaccinia Virus protein VP39"/>
    <property type="match status" value="1"/>
</dbReference>
<proteinExistence type="inferred from homology"/>
<accession>A0A7W0C8E5</accession>
<dbReference type="InterPro" id="IPR013216">
    <property type="entry name" value="Methyltransf_11"/>
</dbReference>
<evidence type="ECO:0000313" key="7">
    <source>
        <dbReference type="Proteomes" id="UP000525298"/>
    </source>
</evidence>
<dbReference type="PANTHER" id="PTHR43464">
    <property type="entry name" value="METHYLTRANSFERASE"/>
    <property type="match status" value="1"/>
</dbReference>
<dbReference type="GO" id="GO:0061542">
    <property type="term" value="F:3-demethylubiquinol 3-O-methyltransferase activity"/>
    <property type="evidence" value="ECO:0007669"/>
    <property type="project" value="UniProtKB-EC"/>
</dbReference>
<dbReference type="InterPro" id="IPR029063">
    <property type="entry name" value="SAM-dependent_MTases_sf"/>
</dbReference>
<dbReference type="HAMAP" id="MF_00472">
    <property type="entry name" value="UbiG"/>
    <property type="match status" value="1"/>
</dbReference>
<dbReference type="UniPathway" id="UPA00232"/>
<keyword evidence="4" id="KW-0949">S-adenosyl-L-methionine</keyword>
<dbReference type="SUPFAM" id="SSF53335">
    <property type="entry name" value="S-adenosyl-L-methionine-dependent methyltransferases"/>
    <property type="match status" value="1"/>
</dbReference>
<sequence>MSMLPERENTDPRELARFSGQAALWWNPKGPLQALHDINPLRVGYIREKSGISGQSILDAGCGGGILSEALAAAGARVTGIDLSPDVLAVARRHARDAGLDIDYQQISSKEMAARNSSAFDVVACMEFLEHVPDPAAVAAECAALVKPGGHVFFSTISRTLAARLLVIFVAERVLGIAEKGTHEYNRLIRPEELVQWGRDAGLILADCSGFMYMPVVRKSWLTRSLRMNYIMHFTKASIQ</sequence>
<protein>
    <submittedName>
        <fullName evidence="6">2-polyprenyl-6-hydroxyphenyl methylase/3-demethylubiquinone-9 3-methyltransferase</fullName>
        <ecNumber evidence="6">2.1.1.222</ecNumber>
        <ecNumber evidence="6">2.1.1.64</ecNumber>
    </submittedName>
</protein>
<dbReference type="EC" id="2.1.1.222" evidence="6"/>
<dbReference type="AlphaFoldDB" id="A0A7W0C8E5"/>
<evidence type="ECO:0000313" key="6">
    <source>
        <dbReference type="EMBL" id="MBA2881037.1"/>
    </source>
</evidence>
<dbReference type="GO" id="GO:0010420">
    <property type="term" value="F:polyprenyldihydroxybenzoate methyltransferase activity"/>
    <property type="evidence" value="ECO:0007669"/>
    <property type="project" value="InterPro"/>
</dbReference>
<evidence type="ECO:0000256" key="1">
    <source>
        <dbReference type="ARBA" id="ARBA00022603"/>
    </source>
</evidence>
<gene>
    <name evidence="6" type="ORF">HNR65_001363</name>
</gene>
<keyword evidence="3" id="KW-0831">Ubiquinone biosynthesis</keyword>
<dbReference type="CDD" id="cd02440">
    <property type="entry name" value="AdoMet_MTases"/>
    <property type="match status" value="1"/>
</dbReference>
<evidence type="ECO:0000256" key="2">
    <source>
        <dbReference type="ARBA" id="ARBA00022679"/>
    </source>
</evidence>
<dbReference type="GO" id="GO:0032259">
    <property type="term" value="P:methylation"/>
    <property type="evidence" value="ECO:0007669"/>
    <property type="project" value="UniProtKB-KW"/>
</dbReference>
<dbReference type="InterPro" id="IPR010233">
    <property type="entry name" value="UbiG_MeTrfase"/>
</dbReference>
<dbReference type="NCBIfam" id="TIGR01983">
    <property type="entry name" value="UbiG"/>
    <property type="match status" value="1"/>
</dbReference>
<name>A0A7W0C8E5_9BACT</name>
<evidence type="ECO:0000256" key="3">
    <source>
        <dbReference type="ARBA" id="ARBA00022688"/>
    </source>
</evidence>
<evidence type="ECO:0000256" key="4">
    <source>
        <dbReference type="ARBA" id="ARBA00022691"/>
    </source>
</evidence>
<keyword evidence="1 6" id="KW-0489">Methyltransferase</keyword>
<dbReference type="Proteomes" id="UP000525298">
    <property type="component" value="Unassembled WGS sequence"/>
</dbReference>
<feature type="domain" description="Methyltransferase type 11" evidence="5">
    <location>
        <begin position="58"/>
        <end position="154"/>
    </location>
</feature>
<organism evidence="6 7">
    <name type="scientific">Desulfosalsimonas propionicica</name>
    <dbReference type="NCBI Taxonomy" id="332175"/>
    <lineage>
        <taxon>Bacteria</taxon>
        <taxon>Pseudomonadati</taxon>
        <taxon>Thermodesulfobacteriota</taxon>
        <taxon>Desulfobacteria</taxon>
        <taxon>Desulfobacterales</taxon>
        <taxon>Desulfosalsimonadaceae</taxon>
        <taxon>Desulfosalsimonas</taxon>
    </lineage>
</organism>
<evidence type="ECO:0000259" key="5">
    <source>
        <dbReference type="Pfam" id="PF08241"/>
    </source>
</evidence>
<dbReference type="EC" id="2.1.1.64" evidence="6"/>
<keyword evidence="6" id="KW-0830">Ubiquinone</keyword>
<reference evidence="6 7" key="1">
    <citation type="submission" date="2020-07" db="EMBL/GenBank/DDBJ databases">
        <title>Genomic Encyclopedia of Type Strains, Phase IV (KMG-IV): sequencing the most valuable type-strain genomes for metagenomic binning, comparative biology and taxonomic classification.</title>
        <authorList>
            <person name="Goeker M."/>
        </authorList>
    </citation>
    <scope>NUCLEOTIDE SEQUENCE [LARGE SCALE GENOMIC DNA]</scope>
    <source>
        <strain evidence="6 7">DSM 17721</strain>
    </source>
</reference>
<keyword evidence="7" id="KW-1185">Reference proteome</keyword>
<dbReference type="RefSeq" id="WP_220128309.1">
    <property type="nucleotide sequence ID" value="NZ_JACDUS010000003.1"/>
</dbReference>
<dbReference type="EMBL" id="JACDUS010000003">
    <property type="protein sequence ID" value="MBA2881037.1"/>
    <property type="molecule type" value="Genomic_DNA"/>
</dbReference>
<dbReference type="Pfam" id="PF08241">
    <property type="entry name" value="Methyltransf_11"/>
    <property type="match status" value="1"/>
</dbReference>
<dbReference type="GO" id="GO:0102208">
    <property type="term" value="F:2-polyprenyl-6-hydroxyphenol methylase activity"/>
    <property type="evidence" value="ECO:0007669"/>
    <property type="project" value="UniProtKB-EC"/>
</dbReference>